<protein>
    <submittedName>
        <fullName evidence="2">Uncharacterized protein</fullName>
    </submittedName>
</protein>
<feature type="compositionally biased region" description="Polar residues" evidence="1">
    <location>
        <begin position="1"/>
        <end position="12"/>
    </location>
</feature>
<name>A0A8H4LIM1_9HYPO</name>
<organism evidence="2 3">
    <name type="scientific">Fusarium albosuccineum</name>
    <dbReference type="NCBI Taxonomy" id="1237068"/>
    <lineage>
        <taxon>Eukaryota</taxon>
        <taxon>Fungi</taxon>
        <taxon>Dikarya</taxon>
        <taxon>Ascomycota</taxon>
        <taxon>Pezizomycotina</taxon>
        <taxon>Sordariomycetes</taxon>
        <taxon>Hypocreomycetidae</taxon>
        <taxon>Hypocreales</taxon>
        <taxon>Nectriaceae</taxon>
        <taxon>Fusarium</taxon>
        <taxon>Fusarium decemcellulare species complex</taxon>
    </lineage>
</organism>
<sequence length="215" mass="24216">MQAPTYTTQAYVSQPRPVAASSSRDYYSGSNEYVPQPQPVTASSSGNFYPGSHYPGSYNERPVSNPRSSTSSIRSIELAESTLERIRTSRSIQSLARQISRDLGELDGTLDDLRAFFRNTDPRGYKKRAPWPQGMESAYSRYKRLGDEFPLANDAFDAARAEDPKNATPEQHVERARLALEWGSLALRDLDFAWDIGAGDWGLSLRRRVVLWFLD</sequence>
<accession>A0A8H4LIM1</accession>
<gene>
    <name evidence="2" type="ORF">FALBO_4509</name>
</gene>
<proteinExistence type="predicted"/>
<dbReference type="OrthoDB" id="4497196at2759"/>
<dbReference type="AlphaFoldDB" id="A0A8H4LIM1"/>
<evidence type="ECO:0000313" key="3">
    <source>
        <dbReference type="Proteomes" id="UP000554235"/>
    </source>
</evidence>
<evidence type="ECO:0000256" key="1">
    <source>
        <dbReference type="SAM" id="MobiDB-lite"/>
    </source>
</evidence>
<keyword evidence="3" id="KW-1185">Reference proteome</keyword>
<evidence type="ECO:0000313" key="2">
    <source>
        <dbReference type="EMBL" id="KAF4468589.1"/>
    </source>
</evidence>
<dbReference type="Proteomes" id="UP000554235">
    <property type="component" value="Unassembled WGS sequence"/>
</dbReference>
<feature type="compositionally biased region" description="Polar residues" evidence="1">
    <location>
        <begin position="20"/>
        <end position="47"/>
    </location>
</feature>
<feature type="region of interest" description="Disordered" evidence="1">
    <location>
        <begin position="1"/>
        <end position="71"/>
    </location>
</feature>
<dbReference type="EMBL" id="JAADYS010000593">
    <property type="protein sequence ID" value="KAF4468589.1"/>
    <property type="molecule type" value="Genomic_DNA"/>
</dbReference>
<comment type="caution">
    <text evidence="2">The sequence shown here is derived from an EMBL/GenBank/DDBJ whole genome shotgun (WGS) entry which is preliminary data.</text>
</comment>
<reference evidence="2 3" key="1">
    <citation type="submission" date="2020-01" db="EMBL/GenBank/DDBJ databases">
        <title>Identification and distribution of gene clusters putatively required for synthesis of sphingolipid metabolism inhibitors in phylogenetically diverse species of the filamentous fungus Fusarium.</title>
        <authorList>
            <person name="Kim H.-S."/>
            <person name="Busman M."/>
            <person name="Brown D.W."/>
            <person name="Divon H."/>
            <person name="Uhlig S."/>
            <person name="Proctor R.H."/>
        </authorList>
    </citation>
    <scope>NUCLEOTIDE SEQUENCE [LARGE SCALE GENOMIC DNA]</scope>
    <source>
        <strain evidence="2 3">NRRL 20459</strain>
    </source>
</reference>